<gene>
    <name evidence="7" type="ORF">CQ14_21685</name>
</gene>
<dbReference type="InterPro" id="IPR025996">
    <property type="entry name" value="MT1864/Rv1816-like_C"/>
</dbReference>
<dbReference type="PANTHER" id="PTHR30055:SF220">
    <property type="entry name" value="TETR-FAMILY REGULATORY PROTEIN"/>
    <property type="match status" value="1"/>
</dbReference>
<accession>A0A0R3MLL5</accession>
<dbReference type="PROSITE" id="PS50977">
    <property type="entry name" value="HTH_TETR_2"/>
    <property type="match status" value="1"/>
</dbReference>
<dbReference type="Pfam" id="PF13305">
    <property type="entry name" value="TetR_C_33"/>
    <property type="match status" value="1"/>
</dbReference>
<feature type="region of interest" description="Disordered" evidence="5">
    <location>
        <begin position="1"/>
        <end position="42"/>
    </location>
</feature>
<organism evidence="7 8">
    <name type="scientific">Bradyrhizobium lablabi</name>
    <dbReference type="NCBI Taxonomy" id="722472"/>
    <lineage>
        <taxon>Bacteria</taxon>
        <taxon>Pseudomonadati</taxon>
        <taxon>Pseudomonadota</taxon>
        <taxon>Alphaproteobacteria</taxon>
        <taxon>Hyphomicrobiales</taxon>
        <taxon>Nitrobacteraceae</taxon>
        <taxon>Bradyrhizobium</taxon>
    </lineage>
</organism>
<dbReference type="AlphaFoldDB" id="A0A0R3MLL5"/>
<evidence type="ECO:0000313" key="7">
    <source>
        <dbReference type="EMBL" id="KRR21095.1"/>
    </source>
</evidence>
<dbReference type="STRING" id="722472.SAMN05444321_7495"/>
<protein>
    <submittedName>
        <fullName evidence="7">Transcriptional regulator</fullName>
    </submittedName>
</protein>
<name>A0A0R3MLL5_9BRAD</name>
<dbReference type="RefSeq" id="WP_057860057.1">
    <property type="nucleotide sequence ID" value="NZ_LLYB01000082.1"/>
</dbReference>
<dbReference type="PANTHER" id="PTHR30055">
    <property type="entry name" value="HTH-TYPE TRANSCRIPTIONAL REGULATOR RUTR"/>
    <property type="match status" value="1"/>
</dbReference>
<dbReference type="Gene3D" id="1.10.357.10">
    <property type="entry name" value="Tetracycline Repressor, domain 2"/>
    <property type="match status" value="1"/>
</dbReference>
<dbReference type="EMBL" id="LLYB01000082">
    <property type="protein sequence ID" value="KRR21095.1"/>
    <property type="molecule type" value="Genomic_DNA"/>
</dbReference>
<evidence type="ECO:0000256" key="1">
    <source>
        <dbReference type="ARBA" id="ARBA00023015"/>
    </source>
</evidence>
<evidence type="ECO:0000256" key="4">
    <source>
        <dbReference type="PROSITE-ProRule" id="PRU00335"/>
    </source>
</evidence>
<sequence>MARASRETRPNRPAAKRRPARAVTERPANRRRRPAGETPYHHGDLHDALLAAAERVLERDGLPGLTLRAVAREAGVSHAAPTHHFGDLTGLLSELAAIGFRRFNEAMVAAGNTETFPLMKAMARAKAYVAYAQARPGMYGLMFRTERLDMTRPSLHEAATASFEGLATAVSLSRNEKLTGEALEALSLDQAAAIARAWSLVHGFTTLLLDGRLKDIMHRLPDGTGVEQLLDAMLRSTVPRPPVV</sequence>
<dbReference type="InterPro" id="IPR009057">
    <property type="entry name" value="Homeodomain-like_sf"/>
</dbReference>
<evidence type="ECO:0000313" key="8">
    <source>
        <dbReference type="Proteomes" id="UP000051660"/>
    </source>
</evidence>
<evidence type="ECO:0000256" key="5">
    <source>
        <dbReference type="SAM" id="MobiDB-lite"/>
    </source>
</evidence>
<dbReference type="InterPro" id="IPR001647">
    <property type="entry name" value="HTH_TetR"/>
</dbReference>
<dbReference type="InterPro" id="IPR036271">
    <property type="entry name" value="Tet_transcr_reg_TetR-rel_C_sf"/>
</dbReference>
<proteinExistence type="predicted"/>
<evidence type="ECO:0000256" key="2">
    <source>
        <dbReference type="ARBA" id="ARBA00023125"/>
    </source>
</evidence>
<comment type="caution">
    <text evidence="7">The sequence shown here is derived from an EMBL/GenBank/DDBJ whole genome shotgun (WGS) entry which is preliminary data.</text>
</comment>
<dbReference type="Proteomes" id="UP000051660">
    <property type="component" value="Unassembled WGS sequence"/>
</dbReference>
<dbReference type="SUPFAM" id="SSF46689">
    <property type="entry name" value="Homeodomain-like"/>
    <property type="match status" value="1"/>
</dbReference>
<evidence type="ECO:0000256" key="3">
    <source>
        <dbReference type="ARBA" id="ARBA00023163"/>
    </source>
</evidence>
<evidence type="ECO:0000259" key="6">
    <source>
        <dbReference type="PROSITE" id="PS50977"/>
    </source>
</evidence>
<dbReference type="InterPro" id="IPR050109">
    <property type="entry name" value="HTH-type_TetR-like_transc_reg"/>
</dbReference>
<dbReference type="Pfam" id="PF00440">
    <property type="entry name" value="TetR_N"/>
    <property type="match status" value="1"/>
</dbReference>
<dbReference type="OrthoDB" id="7056813at2"/>
<keyword evidence="3" id="KW-0804">Transcription</keyword>
<feature type="compositionally biased region" description="Basic and acidic residues" evidence="5">
    <location>
        <begin position="1"/>
        <end position="10"/>
    </location>
</feature>
<feature type="DNA-binding region" description="H-T-H motif" evidence="4">
    <location>
        <begin position="66"/>
        <end position="85"/>
    </location>
</feature>
<keyword evidence="1" id="KW-0805">Transcription regulation</keyword>
<dbReference type="SUPFAM" id="SSF48498">
    <property type="entry name" value="Tetracyclin repressor-like, C-terminal domain"/>
    <property type="match status" value="1"/>
</dbReference>
<feature type="domain" description="HTH tetR-type" evidence="6">
    <location>
        <begin position="43"/>
        <end position="103"/>
    </location>
</feature>
<dbReference type="GO" id="GO:0000976">
    <property type="term" value="F:transcription cis-regulatory region binding"/>
    <property type="evidence" value="ECO:0007669"/>
    <property type="project" value="TreeGrafter"/>
</dbReference>
<keyword evidence="2 4" id="KW-0238">DNA-binding</keyword>
<dbReference type="GO" id="GO:0003700">
    <property type="term" value="F:DNA-binding transcription factor activity"/>
    <property type="evidence" value="ECO:0007669"/>
    <property type="project" value="TreeGrafter"/>
</dbReference>
<reference evidence="7 8" key="1">
    <citation type="submission" date="2014-03" db="EMBL/GenBank/DDBJ databases">
        <title>Bradyrhizobium valentinum sp. nov., isolated from effective nodules of Lupinus mariae-josephae, a lupine endemic of basic-lime soils in Eastern Spain.</title>
        <authorList>
            <person name="Duran D."/>
            <person name="Rey L."/>
            <person name="Navarro A."/>
            <person name="Busquets A."/>
            <person name="Imperial J."/>
            <person name="Ruiz-Argueso T."/>
        </authorList>
    </citation>
    <scope>NUCLEOTIDE SEQUENCE [LARGE SCALE GENOMIC DNA]</scope>
    <source>
        <strain evidence="7 8">CCBAU 23086</strain>
    </source>
</reference>